<sequence>MNHLEILQSTPAAQVGLGRDNLLIKTTGKFYTPKFIGERLVDSVLTVASRTENTGELSVIDPFCGDGRLIVWLLERVLIFPSLTNRSWRIEIWDCDEQAVIQAKQAIEKMANYIGINFTLSAFSHDSFAYFISQFRGRQTDNKPQFDITITNPPWEVIKPDRRDLERLDEQTESMYIESLRALSQKLKNNFPLSMPRKMFAGWGINLARIGLEVATHLTTNHGVTGIVSPISFLSDQNSEPLRKWLLTNHAIKYIDYFPSESRLFEGVDQACVNITIQANNPGQKTFTYKFDKNLSCIEYHQELKLPESFLKSNGYVIPVYSNKSQLNHLLSFSELKTLGDLQGDCEGQLWTGRELDETGHTSYLTLKGYYPFLKGKMINRLTLVNQPSMFIDPDKKLSIPSSVKYPRIVWRDVSRTTQKRRVQATIIPKNWVTGNSLGVAHFRTDNFSKLYTLLGIMSSLPFEFQVRSMLSTSHVSVGVLRKTRIPPITSELTTKLVPMIERKLAGDVTAEVEIEIVVAKAYGLDSQGLAEIMQSFPKLTPEECQNLLDHPMWRNS</sequence>
<evidence type="ECO:0000313" key="1">
    <source>
        <dbReference type="EMBL" id="MTJ45559.1"/>
    </source>
</evidence>
<keyword evidence="2" id="KW-1185">Reference proteome</keyword>
<evidence type="ECO:0000313" key="2">
    <source>
        <dbReference type="Proteomes" id="UP001517388"/>
    </source>
</evidence>
<accession>A0ACC7SCK8</accession>
<dbReference type="Proteomes" id="UP001517388">
    <property type="component" value="Unassembled WGS sequence"/>
</dbReference>
<keyword evidence="1" id="KW-0489">Methyltransferase</keyword>
<dbReference type="EMBL" id="VILF01000006">
    <property type="protein sequence ID" value="MTJ45559.1"/>
    <property type="molecule type" value="Genomic_DNA"/>
</dbReference>
<proteinExistence type="predicted"/>
<organism evidence="1 2">
    <name type="scientific">Dolichospermum flos-aquae UHCC 0037</name>
    <dbReference type="NCBI Taxonomy" id="2590026"/>
    <lineage>
        <taxon>Bacteria</taxon>
        <taxon>Bacillati</taxon>
        <taxon>Cyanobacteriota</taxon>
        <taxon>Cyanophyceae</taxon>
        <taxon>Nostocales</taxon>
        <taxon>Aphanizomenonaceae</taxon>
        <taxon>Dolichospermum</taxon>
    </lineage>
</organism>
<reference evidence="2" key="1">
    <citation type="journal article" date="2020" name="Toxins">
        <title>Phylogenomic Analysis of Secondary Metabolism in the Toxic Cyanobacterial Genera Anabaena, Dolichospermum and Aphanizomenon.</title>
        <authorList>
            <person name="Oesterholm J."/>
            <person name="Popin R.V."/>
            <person name="Fewer D.P."/>
            <person name="Sivonen K."/>
        </authorList>
    </citation>
    <scope>NUCLEOTIDE SEQUENCE [LARGE SCALE GENOMIC DNA]</scope>
    <source>
        <strain evidence="2">UHCC 0037</strain>
    </source>
</reference>
<gene>
    <name evidence="1" type="ORF">FJR39_21500</name>
</gene>
<comment type="caution">
    <text evidence="1">The sequence shown here is derived from an EMBL/GenBank/DDBJ whole genome shotgun (WGS) entry which is preliminary data.</text>
</comment>
<dbReference type="EC" id="2.1.1.72" evidence="1"/>
<name>A0ACC7SCK8_DOLFA</name>
<keyword evidence="1" id="KW-0808">Transferase</keyword>
<protein>
    <submittedName>
        <fullName evidence="1">Alw26I/Eco31I/Esp3I family type II restriction adenine-specific DNA-methyltransferase</fullName>
        <ecNumber evidence="1">2.1.1.72</ecNumber>
    </submittedName>
</protein>